<reference evidence="2" key="2">
    <citation type="journal article" date="2021" name="PeerJ">
        <title>Extensive microbial diversity within the chicken gut microbiome revealed by metagenomics and culture.</title>
        <authorList>
            <person name="Gilroy R."/>
            <person name="Ravi A."/>
            <person name="Getino M."/>
            <person name="Pursley I."/>
            <person name="Horton D.L."/>
            <person name="Alikhan N.F."/>
            <person name="Baker D."/>
            <person name="Gharbi K."/>
            <person name="Hall N."/>
            <person name="Watson M."/>
            <person name="Adriaenssens E.M."/>
            <person name="Foster-Nyarko E."/>
            <person name="Jarju S."/>
            <person name="Secka A."/>
            <person name="Antonio M."/>
            <person name="Oren A."/>
            <person name="Chaudhuri R.R."/>
            <person name="La Ragione R."/>
            <person name="Hildebrand F."/>
            <person name="Pallen M.J."/>
        </authorList>
    </citation>
    <scope>NUCLEOTIDE SEQUENCE</scope>
    <source>
        <strain evidence="2">G3-3990</strain>
    </source>
</reference>
<evidence type="ECO:0000313" key="3">
    <source>
        <dbReference type="Proteomes" id="UP000823641"/>
    </source>
</evidence>
<gene>
    <name evidence="2" type="ORF">IAA73_05500</name>
</gene>
<dbReference type="CDD" id="cd00293">
    <property type="entry name" value="USP-like"/>
    <property type="match status" value="1"/>
</dbReference>
<organism evidence="2 3">
    <name type="scientific">Candidatus Gallipaludibacter merdavium</name>
    <dbReference type="NCBI Taxonomy" id="2840839"/>
    <lineage>
        <taxon>Bacteria</taxon>
        <taxon>Pseudomonadati</taxon>
        <taxon>Bacteroidota</taxon>
        <taxon>Bacteroidia</taxon>
        <taxon>Bacteroidales</taxon>
        <taxon>Candidatus Gallipaludibacter</taxon>
    </lineage>
</organism>
<dbReference type="Pfam" id="PF00582">
    <property type="entry name" value="Usp"/>
    <property type="match status" value="1"/>
</dbReference>
<proteinExistence type="predicted"/>
<reference evidence="2" key="1">
    <citation type="submission" date="2020-10" db="EMBL/GenBank/DDBJ databases">
        <authorList>
            <person name="Gilroy R."/>
        </authorList>
    </citation>
    <scope>NUCLEOTIDE SEQUENCE</scope>
    <source>
        <strain evidence="2">G3-3990</strain>
    </source>
</reference>
<sequence length="223" mass="25447">MKIICDNTITAKQEQLQILESLATKWNRQITIEQGAVPEDLSLLSEADLALIFLILPNNRKKIRQYLECARELRMPYTFLTDQMQMPQNVKKVLLPIGFLEEEVGKAQYAAAFGRFCGAEITIVQPNDYGSRAEKNIQKSIELFDKFELNYNIVKGKKDSFKIEQEAASMASNLQADILIMSSSRDYGLDDILFGPKEQHVIQKSHIPVMLVNPRKDLYSLCD</sequence>
<name>A0A9D9HTW3_9BACT</name>
<dbReference type="Proteomes" id="UP000823641">
    <property type="component" value="Unassembled WGS sequence"/>
</dbReference>
<protein>
    <submittedName>
        <fullName evidence="2">Universal stress protein</fullName>
    </submittedName>
</protein>
<evidence type="ECO:0000259" key="1">
    <source>
        <dbReference type="Pfam" id="PF00582"/>
    </source>
</evidence>
<dbReference type="Gene3D" id="3.40.50.12370">
    <property type="match status" value="1"/>
</dbReference>
<dbReference type="InterPro" id="IPR006016">
    <property type="entry name" value="UspA"/>
</dbReference>
<feature type="domain" description="UspA" evidence="1">
    <location>
        <begin position="92"/>
        <end position="212"/>
    </location>
</feature>
<comment type="caution">
    <text evidence="2">The sequence shown here is derived from an EMBL/GenBank/DDBJ whole genome shotgun (WGS) entry which is preliminary data.</text>
</comment>
<dbReference type="SUPFAM" id="SSF52402">
    <property type="entry name" value="Adenine nucleotide alpha hydrolases-like"/>
    <property type="match status" value="1"/>
</dbReference>
<dbReference type="AlphaFoldDB" id="A0A9D9HTW3"/>
<accession>A0A9D9HTW3</accession>
<evidence type="ECO:0000313" key="2">
    <source>
        <dbReference type="EMBL" id="MBO8459773.1"/>
    </source>
</evidence>
<dbReference type="EMBL" id="JADIMG010000055">
    <property type="protein sequence ID" value="MBO8459773.1"/>
    <property type="molecule type" value="Genomic_DNA"/>
</dbReference>